<evidence type="ECO:0000256" key="1">
    <source>
        <dbReference type="SAM" id="MobiDB-lite"/>
    </source>
</evidence>
<feature type="compositionally biased region" description="Polar residues" evidence="1">
    <location>
        <begin position="122"/>
        <end position="134"/>
    </location>
</feature>
<keyword evidence="3" id="KW-1185">Reference proteome</keyword>
<feature type="region of interest" description="Disordered" evidence="1">
    <location>
        <begin position="114"/>
        <end position="174"/>
    </location>
</feature>
<dbReference type="EMBL" id="ASPP01020178">
    <property type="protein sequence ID" value="ETO14170.1"/>
    <property type="molecule type" value="Genomic_DNA"/>
</dbReference>
<comment type="caution">
    <text evidence="2">The sequence shown here is derived from an EMBL/GenBank/DDBJ whole genome shotgun (WGS) entry which is preliminary data.</text>
</comment>
<dbReference type="Proteomes" id="UP000023152">
    <property type="component" value="Unassembled WGS sequence"/>
</dbReference>
<reference evidence="2 3" key="1">
    <citation type="journal article" date="2013" name="Curr. Biol.">
        <title>The Genome of the Foraminiferan Reticulomyxa filosa.</title>
        <authorList>
            <person name="Glockner G."/>
            <person name="Hulsmann N."/>
            <person name="Schleicher M."/>
            <person name="Noegel A.A."/>
            <person name="Eichinger L."/>
            <person name="Gallinger C."/>
            <person name="Pawlowski J."/>
            <person name="Sierra R."/>
            <person name="Euteneuer U."/>
            <person name="Pillet L."/>
            <person name="Moustafa A."/>
            <person name="Platzer M."/>
            <person name="Groth M."/>
            <person name="Szafranski K."/>
            <person name="Schliwa M."/>
        </authorList>
    </citation>
    <scope>NUCLEOTIDE SEQUENCE [LARGE SCALE GENOMIC DNA]</scope>
</reference>
<evidence type="ECO:0000313" key="2">
    <source>
        <dbReference type="EMBL" id="ETO14170.1"/>
    </source>
</evidence>
<organism evidence="2 3">
    <name type="scientific">Reticulomyxa filosa</name>
    <dbReference type="NCBI Taxonomy" id="46433"/>
    <lineage>
        <taxon>Eukaryota</taxon>
        <taxon>Sar</taxon>
        <taxon>Rhizaria</taxon>
        <taxon>Retaria</taxon>
        <taxon>Foraminifera</taxon>
        <taxon>Monothalamids</taxon>
        <taxon>Reticulomyxidae</taxon>
        <taxon>Reticulomyxa</taxon>
    </lineage>
</organism>
<gene>
    <name evidence="2" type="ORF">RFI_23201</name>
</gene>
<name>X6MM53_RETFI</name>
<proteinExistence type="predicted"/>
<accession>X6MM53</accession>
<evidence type="ECO:0000313" key="3">
    <source>
        <dbReference type="Proteomes" id="UP000023152"/>
    </source>
</evidence>
<protein>
    <submittedName>
        <fullName evidence="2">Uncharacterized protein</fullName>
    </submittedName>
</protein>
<feature type="compositionally biased region" description="Basic and acidic residues" evidence="1">
    <location>
        <begin position="144"/>
        <end position="156"/>
    </location>
</feature>
<dbReference type="AlphaFoldDB" id="X6MM53"/>
<sequence>MYIESMNAIKEENVSIDHTFEPNLKRRRLNSEEHNENYINKPTNFLSHMEQSFDTPVKMEPLDNVIKREASDEEEGTPDPNLMNKMASTTISVSASAKSDESFVLKELAHEQETLQQHDNDSFSASDKSPNMGSEHSIPKKHSRDKEYDEHHSSDNKHHKHKDHPKKDIEKKTWPNYESLKQEYTQLNKVWLFDKFSISRKRINKYN</sequence>